<keyword evidence="2" id="KW-1185">Reference proteome</keyword>
<name>A0A397J9X7_9GLOM</name>
<sequence length="53" mass="5992">MLLFTAIVNGDEKMAKQKIALIRSFSLYSISNLSQSDIDFVIVKCLRNNKDAK</sequence>
<comment type="caution">
    <text evidence="1">The sequence shown here is derived from an EMBL/GenBank/DDBJ whole genome shotgun (WGS) entry which is preliminary data.</text>
</comment>
<evidence type="ECO:0000313" key="2">
    <source>
        <dbReference type="Proteomes" id="UP000266861"/>
    </source>
</evidence>
<gene>
    <name evidence="1" type="ORF">Glove_118g5</name>
</gene>
<organism evidence="1 2">
    <name type="scientific">Diversispora epigaea</name>
    <dbReference type="NCBI Taxonomy" id="1348612"/>
    <lineage>
        <taxon>Eukaryota</taxon>
        <taxon>Fungi</taxon>
        <taxon>Fungi incertae sedis</taxon>
        <taxon>Mucoromycota</taxon>
        <taxon>Glomeromycotina</taxon>
        <taxon>Glomeromycetes</taxon>
        <taxon>Diversisporales</taxon>
        <taxon>Diversisporaceae</taxon>
        <taxon>Diversispora</taxon>
    </lineage>
</organism>
<dbReference type="EMBL" id="PQFF01000110">
    <property type="protein sequence ID" value="RHZ81560.1"/>
    <property type="molecule type" value="Genomic_DNA"/>
</dbReference>
<dbReference type="OrthoDB" id="2398413at2759"/>
<reference evidence="1 2" key="1">
    <citation type="submission" date="2018-08" db="EMBL/GenBank/DDBJ databases">
        <title>Genome and evolution of the arbuscular mycorrhizal fungus Diversispora epigaea (formerly Glomus versiforme) and its bacterial endosymbionts.</title>
        <authorList>
            <person name="Sun X."/>
            <person name="Fei Z."/>
            <person name="Harrison M."/>
        </authorList>
    </citation>
    <scope>NUCLEOTIDE SEQUENCE [LARGE SCALE GENOMIC DNA]</scope>
    <source>
        <strain evidence="1 2">IT104</strain>
    </source>
</reference>
<dbReference type="Proteomes" id="UP000266861">
    <property type="component" value="Unassembled WGS sequence"/>
</dbReference>
<evidence type="ECO:0000313" key="1">
    <source>
        <dbReference type="EMBL" id="RHZ81560.1"/>
    </source>
</evidence>
<dbReference type="AlphaFoldDB" id="A0A397J9X7"/>
<accession>A0A397J9X7</accession>
<protein>
    <submittedName>
        <fullName evidence="1">Uncharacterized protein</fullName>
    </submittedName>
</protein>
<proteinExistence type="predicted"/>